<dbReference type="SMART" id="SM00406">
    <property type="entry name" value="IGv"/>
    <property type="match status" value="1"/>
</dbReference>
<dbReference type="GO" id="GO:0019814">
    <property type="term" value="C:immunoglobulin complex"/>
    <property type="evidence" value="ECO:0007669"/>
    <property type="project" value="UniProtKB-KW"/>
</dbReference>
<sequence>MAVSFFIFLPMLGLPWGVLSQVQLQESGSMVVQPSQTLSLICAISGDSVSSNSVQCEVQLVESGGGLVRPGGTLRLSCAASGFTFSSYHMNWVRQPPGKGLERICAINGNGGSTHYADSVKGRFTISRDNAKNTLYLQMNSLRAEDTAVYYCARETHSEGKSV</sequence>
<evidence type="ECO:0000313" key="9">
    <source>
        <dbReference type="EMBL" id="EPQ19763.1"/>
    </source>
</evidence>
<dbReference type="Proteomes" id="UP000052978">
    <property type="component" value="Unassembled WGS sequence"/>
</dbReference>
<dbReference type="AlphaFoldDB" id="S7Q8P9"/>
<dbReference type="GO" id="GO:0002250">
    <property type="term" value="P:adaptive immune response"/>
    <property type="evidence" value="ECO:0007669"/>
    <property type="project" value="UniProtKB-KW"/>
</dbReference>
<proteinExistence type="predicted"/>
<evidence type="ECO:0000259" key="8">
    <source>
        <dbReference type="PROSITE" id="PS50835"/>
    </source>
</evidence>
<protein>
    <submittedName>
        <fullName evidence="9">Ig heavy chain V-III region VH26</fullName>
    </submittedName>
</protein>
<keyword evidence="6" id="KW-1280">Immunoglobulin</keyword>
<dbReference type="Gene3D" id="2.60.40.10">
    <property type="entry name" value="Immunoglobulins"/>
    <property type="match status" value="2"/>
</dbReference>
<dbReference type="FunFam" id="2.60.40.10:FF:000942">
    <property type="entry name" value="Immunoglobulin heavy variable 3-23"/>
    <property type="match status" value="1"/>
</dbReference>
<keyword evidence="10" id="KW-1185">Reference proteome</keyword>
<accession>S7Q8P9</accession>
<keyword evidence="3" id="KW-1064">Adaptive immunity</keyword>
<dbReference type="InterPro" id="IPR050199">
    <property type="entry name" value="IgHV"/>
</dbReference>
<keyword evidence="4" id="KW-1015">Disulfide bond</keyword>
<feature type="domain" description="Ig-like" evidence="8">
    <location>
        <begin position="68"/>
        <end position="163"/>
    </location>
</feature>
<organism evidence="9 10">
    <name type="scientific">Myotis brandtii</name>
    <name type="common">Brandt's bat</name>
    <dbReference type="NCBI Taxonomy" id="109478"/>
    <lineage>
        <taxon>Eukaryota</taxon>
        <taxon>Metazoa</taxon>
        <taxon>Chordata</taxon>
        <taxon>Craniata</taxon>
        <taxon>Vertebrata</taxon>
        <taxon>Euteleostomi</taxon>
        <taxon>Mammalia</taxon>
        <taxon>Eutheria</taxon>
        <taxon>Laurasiatheria</taxon>
        <taxon>Chiroptera</taxon>
        <taxon>Yangochiroptera</taxon>
        <taxon>Vespertilionidae</taxon>
        <taxon>Myotis</taxon>
    </lineage>
</organism>
<evidence type="ECO:0000313" key="10">
    <source>
        <dbReference type="Proteomes" id="UP000052978"/>
    </source>
</evidence>
<keyword evidence="1 7" id="KW-0732">Signal</keyword>
<dbReference type="InterPro" id="IPR003599">
    <property type="entry name" value="Ig_sub"/>
</dbReference>
<dbReference type="PROSITE" id="PS50835">
    <property type="entry name" value="IG_LIKE"/>
    <property type="match status" value="1"/>
</dbReference>
<evidence type="ECO:0000256" key="2">
    <source>
        <dbReference type="ARBA" id="ARBA00022859"/>
    </source>
</evidence>
<evidence type="ECO:0000256" key="5">
    <source>
        <dbReference type="ARBA" id="ARBA00038737"/>
    </source>
</evidence>
<dbReference type="InterPro" id="IPR013783">
    <property type="entry name" value="Ig-like_fold"/>
</dbReference>
<evidence type="ECO:0000256" key="7">
    <source>
        <dbReference type="SAM" id="SignalP"/>
    </source>
</evidence>
<dbReference type="PANTHER" id="PTHR23266">
    <property type="entry name" value="IMMUNOGLOBULIN HEAVY CHAIN"/>
    <property type="match status" value="1"/>
</dbReference>
<dbReference type="GO" id="GO:0005576">
    <property type="term" value="C:extracellular region"/>
    <property type="evidence" value="ECO:0007669"/>
    <property type="project" value="UniProtKB-ARBA"/>
</dbReference>
<dbReference type="GO" id="GO:0005886">
    <property type="term" value="C:plasma membrane"/>
    <property type="evidence" value="ECO:0007669"/>
    <property type="project" value="UniProtKB-ARBA"/>
</dbReference>
<evidence type="ECO:0000256" key="1">
    <source>
        <dbReference type="ARBA" id="ARBA00022729"/>
    </source>
</evidence>
<dbReference type="InterPro" id="IPR013106">
    <property type="entry name" value="Ig_V-set"/>
</dbReference>
<evidence type="ECO:0000256" key="4">
    <source>
        <dbReference type="ARBA" id="ARBA00023157"/>
    </source>
</evidence>
<feature type="chain" id="PRO_5004544324" evidence="7">
    <location>
        <begin position="21"/>
        <end position="163"/>
    </location>
</feature>
<keyword evidence="2" id="KW-0391">Immunity</keyword>
<comment type="subunit">
    <text evidence="5">Immunoglobulins are composed of two identical heavy chains and two identical light chains; disulfide-linked.</text>
</comment>
<dbReference type="SMART" id="SM00409">
    <property type="entry name" value="IG"/>
    <property type="match status" value="1"/>
</dbReference>
<evidence type="ECO:0000256" key="3">
    <source>
        <dbReference type="ARBA" id="ARBA00023130"/>
    </source>
</evidence>
<dbReference type="InterPro" id="IPR036179">
    <property type="entry name" value="Ig-like_dom_sf"/>
</dbReference>
<feature type="signal peptide" evidence="7">
    <location>
        <begin position="1"/>
        <end position="20"/>
    </location>
</feature>
<evidence type="ECO:0000256" key="6">
    <source>
        <dbReference type="ARBA" id="ARBA00043265"/>
    </source>
</evidence>
<dbReference type="Pfam" id="PF07686">
    <property type="entry name" value="V-set"/>
    <property type="match status" value="1"/>
</dbReference>
<dbReference type="InterPro" id="IPR007110">
    <property type="entry name" value="Ig-like_dom"/>
</dbReference>
<dbReference type="CDD" id="cd04981">
    <property type="entry name" value="IgV_H"/>
    <property type="match status" value="1"/>
</dbReference>
<gene>
    <name evidence="9" type="ORF">D623_10004940</name>
</gene>
<name>S7Q8P9_MYOBR</name>
<reference evidence="9 10" key="1">
    <citation type="journal article" date="2013" name="Nat. Commun.">
        <title>Genome analysis reveals insights into physiology and longevity of the Brandt's bat Myotis brandtii.</title>
        <authorList>
            <person name="Seim I."/>
            <person name="Fang X."/>
            <person name="Xiong Z."/>
            <person name="Lobanov A.V."/>
            <person name="Huang Z."/>
            <person name="Ma S."/>
            <person name="Feng Y."/>
            <person name="Turanov A.A."/>
            <person name="Zhu Y."/>
            <person name="Lenz T.L."/>
            <person name="Gerashchenko M.V."/>
            <person name="Fan D."/>
            <person name="Hee Yim S."/>
            <person name="Yao X."/>
            <person name="Jordan D."/>
            <person name="Xiong Y."/>
            <person name="Ma Y."/>
            <person name="Lyapunov A.N."/>
            <person name="Chen G."/>
            <person name="Kulakova O.I."/>
            <person name="Sun Y."/>
            <person name="Lee S.G."/>
            <person name="Bronson R.T."/>
            <person name="Moskalev A.A."/>
            <person name="Sunyaev S.R."/>
            <person name="Zhang G."/>
            <person name="Krogh A."/>
            <person name="Wang J."/>
            <person name="Gladyshev V.N."/>
        </authorList>
    </citation>
    <scope>NUCLEOTIDE SEQUENCE [LARGE SCALE GENOMIC DNA]</scope>
</reference>
<dbReference type="EMBL" id="KE164730">
    <property type="protein sequence ID" value="EPQ19763.1"/>
    <property type="molecule type" value="Genomic_DNA"/>
</dbReference>
<dbReference type="SUPFAM" id="SSF48726">
    <property type="entry name" value="Immunoglobulin"/>
    <property type="match status" value="2"/>
</dbReference>